<reference evidence="2 3" key="1">
    <citation type="submission" date="2013-11" db="EMBL/GenBank/DDBJ databases">
        <title>Genome sequencing of Stegodyphus mimosarum.</title>
        <authorList>
            <person name="Bechsgaard J."/>
        </authorList>
    </citation>
    <scope>NUCLEOTIDE SEQUENCE [LARGE SCALE GENOMIC DNA]</scope>
</reference>
<evidence type="ECO:0000256" key="1">
    <source>
        <dbReference type="SAM" id="MobiDB-lite"/>
    </source>
</evidence>
<feature type="compositionally biased region" description="Polar residues" evidence="1">
    <location>
        <begin position="101"/>
        <end position="113"/>
    </location>
</feature>
<keyword evidence="3" id="KW-1185">Reference proteome</keyword>
<sequence length="127" mass="14367">MANTATLVLTLKIRVLDTKRLTTMTRRPDITPSWLTMVHTLPNTESMTDKPTTTKVLMLKPDMTDMEPMTDTELKPTVFVLMTVLPTDTTTADTVRATSMDPHTNTKQLSDQMTRPHKRPFFCSSIP</sequence>
<proteinExistence type="predicted"/>
<dbReference type="OrthoDB" id="10331323at2759"/>
<accession>A0A087T8B5</accession>
<dbReference type="Proteomes" id="UP000054359">
    <property type="component" value="Unassembled WGS sequence"/>
</dbReference>
<organism evidence="2 3">
    <name type="scientific">Stegodyphus mimosarum</name>
    <name type="common">African social velvet spider</name>
    <dbReference type="NCBI Taxonomy" id="407821"/>
    <lineage>
        <taxon>Eukaryota</taxon>
        <taxon>Metazoa</taxon>
        <taxon>Ecdysozoa</taxon>
        <taxon>Arthropoda</taxon>
        <taxon>Chelicerata</taxon>
        <taxon>Arachnida</taxon>
        <taxon>Araneae</taxon>
        <taxon>Araneomorphae</taxon>
        <taxon>Entelegynae</taxon>
        <taxon>Eresoidea</taxon>
        <taxon>Eresidae</taxon>
        <taxon>Stegodyphus</taxon>
    </lineage>
</organism>
<dbReference type="AlphaFoldDB" id="A0A087T8B5"/>
<gene>
    <name evidence="2" type="ORF">X975_08096</name>
</gene>
<evidence type="ECO:0000313" key="3">
    <source>
        <dbReference type="Proteomes" id="UP000054359"/>
    </source>
</evidence>
<protein>
    <submittedName>
        <fullName evidence="2">Uncharacterized protein</fullName>
    </submittedName>
</protein>
<feature type="region of interest" description="Disordered" evidence="1">
    <location>
        <begin position="101"/>
        <end position="127"/>
    </location>
</feature>
<name>A0A087T8B5_STEMI</name>
<evidence type="ECO:0000313" key="2">
    <source>
        <dbReference type="EMBL" id="KFM61354.1"/>
    </source>
</evidence>
<dbReference type="EMBL" id="KK113915">
    <property type="protein sequence ID" value="KFM61354.1"/>
    <property type="molecule type" value="Genomic_DNA"/>
</dbReference>
<feature type="non-terminal residue" evidence="2">
    <location>
        <position position="127"/>
    </location>
</feature>